<accession>A0ABU2FA50</accession>
<evidence type="ECO:0000256" key="2">
    <source>
        <dbReference type="ARBA" id="ARBA00022679"/>
    </source>
</evidence>
<evidence type="ECO:0000259" key="6">
    <source>
        <dbReference type="Pfam" id="PF00294"/>
    </source>
</evidence>
<dbReference type="InterPro" id="IPR029056">
    <property type="entry name" value="Ribokinase-like"/>
</dbReference>
<name>A0ABU2FA50_9EURY</name>
<dbReference type="InterPro" id="IPR002173">
    <property type="entry name" value="Carboh/pur_kinase_PfkB_CS"/>
</dbReference>
<dbReference type="PIRSF" id="PIRSF000535">
    <property type="entry name" value="1PFK/6PFK/LacC"/>
    <property type="match status" value="1"/>
</dbReference>
<keyword evidence="3" id="KW-0547">Nucleotide-binding</keyword>
<dbReference type="Pfam" id="PF00294">
    <property type="entry name" value="PfkB"/>
    <property type="match status" value="1"/>
</dbReference>
<sequence length="310" mass="31541">MHVTVTFNPAVDQTLAFDEPMAPDRVMRASSARFDAAGKGINVAQFLAAMGRDAVATGVLGGFTGQFIRERLTADGVATAFVEAPEPTRLNTTALAADGEYKLNHDGPTVDADAVDAILDAVREREPDTVVVSGSLPPGVTTETVDELATAGAWDTVVDMGGDALQALDAQYALCKPNRPELGAATGADVSTVEGCARAAAAFRERGFDRVLASLGGDGVVLVTGSTALHADALDADVVDTVGAGDGLLAGALGAWADGADDETALRTGVAVATRMVERPGTAPPSMAGLDELRSGVAVRELTVEPGHSG</sequence>
<dbReference type="PROSITE" id="PS00583">
    <property type="entry name" value="PFKB_KINASES_1"/>
    <property type="match status" value="1"/>
</dbReference>
<dbReference type="InterPro" id="IPR017583">
    <property type="entry name" value="Tagatose/fructose_Pkinase"/>
</dbReference>
<keyword evidence="5" id="KW-0067">ATP-binding</keyword>
<comment type="similarity">
    <text evidence="1">Belongs to the carbohydrate kinase PfkB family.</text>
</comment>
<dbReference type="SUPFAM" id="SSF53613">
    <property type="entry name" value="Ribokinase-like"/>
    <property type="match status" value="1"/>
</dbReference>
<evidence type="ECO:0000256" key="4">
    <source>
        <dbReference type="ARBA" id="ARBA00022777"/>
    </source>
</evidence>
<evidence type="ECO:0000313" key="8">
    <source>
        <dbReference type="Proteomes" id="UP001259659"/>
    </source>
</evidence>
<dbReference type="Gene3D" id="3.40.1190.20">
    <property type="match status" value="1"/>
</dbReference>
<dbReference type="EMBL" id="JAMQON010000001">
    <property type="protein sequence ID" value="MDS0258798.1"/>
    <property type="molecule type" value="Genomic_DNA"/>
</dbReference>
<protein>
    <submittedName>
        <fullName evidence="7">1-phosphofructokinase family hexose kinase</fullName>
    </submittedName>
</protein>
<dbReference type="NCBIfam" id="NF041320">
    <property type="entry name" value="pfkB_Halo"/>
    <property type="match status" value="1"/>
</dbReference>
<dbReference type="PANTHER" id="PTHR46566:SF2">
    <property type="entry name" value="ATP-DEPENDENT 6-PHOSPHOFRUCTOKINASE ISOZYME 2"/>
    <property type="match status" value="1"/>
</dbReference>
<dbReference type="InterPro" id="IPR011611">
    <property type="entry name" value="PfkB_dom"/>
</dbReference>
<proteinExistence type="inferred from homology"/>
<evidence type="ECO:0000256" key="5">
    <source>
        <dbReference type="ARBA" id="ARBA00022840"/>
    </source>
</evidence>
<evidence type="ECO:0000256" key="3">
    <source>
        <dbReference type="ARBA" id="ARBA00022741"/>
    </source>
</evidence>
<evidence type="ECO:0000313" key="7">
    <source>
        <dbReference type="EMBL" id="MDS0258798.1"/>
    </source>
</evidence>
<dbReference type="Proteomes" id="UP001259659">
    <property type="component" value="Unassembled WGS sequence"/>
</dbReference>
<organism evidence="7 8">
    <name type="scientific">Haloarcula saliterrae</name>
    <dbReference type="NCBI Taxonomy" id="2950534"/>
    <lineage>
        <taxon>Archaea</taxon>
        <taxon>Methanobacteriati</taxon>
        <taxon>Methanobacteriota</taxon>
        <taxon>Stenosarchaea group</taxon>
        <taxon>Halobacteria</taxon>
        <taxon>Halobacteriales</taxon>
        <taxon>Haloarculaceae</taxon>
        <taxon>Haloarcula</taxon>
    </lineage>
</organism>
<dbReference type="NCBIfam" id="TIGR03168">
    <property type="entry name" value="1-PFK"/>
    <property type="match status" value="1"/>
</dbReference>
<dbReference type="CDD" id="cd01164">
    <property type="entry name" value="FruK_PfkB_like"/>
    <property type="match status" value="1"/>
</dbReference>
<comment type="caution">
    <text evidence="7">The sequence shown here is derived from an EMBL/GenBank/DDBJ whole genome shotgun (WGS) entry which is preliminary data.</text>
</comment>
<dbReference type="PROSITE" id="PS00584">
    <property type="entry name" value="PFKB_KINASES_2"/>
    <property type="match status" value="1"/>
</dbReference>
<gene>
    <name evidence="7" type="ORF">NDI56_05250</name>
</gene>
<keyword evidence="8" id="KW-1185">Reference proteome</keyword>
<keyword evidence="2" id="KW-0808">Transferase</keyword>
<dbReference type="InterPro" id="IPR054902">
    <property type="entry name" value="pfkB_Halo"/>
</dbReference>
<feature type="domain" description="Carbohydrate kinase PfkB" evidence="6">
    <location>
        <begin position="9"/>
        <end position="285"/>
    </location>
</feature>
<dbReference type="RefSeq" id="WP_310918360.1">
    <property type="nucleotide sequence ID" value="NZ_JAMQON010000001.1"/>
</dbReference>
<keyword evidence="4" id="KW-0418">Kinase</keyword>
<evidence type="ECO:0000256" key="1">
    <source>
        <dbReference type="ARBA" id="ARBA00010688"/>
    </source>
</evidence>
<dbReference type="PANTHER" id="PTHR46566">
    <property type="entry name" value="1-PHOSPHOFRUCTOKINASE-RELATED"/>
    <property type="match status" value="1"/>
</dbReference>
<reference evidence="7 8" key="1">
    <citation type="submission" date="2022-06" db="EMBL/GenBank/DDBJ databases">
        <title>Haloarcula sp. a new haloarchaeum isolate from saline soil.</title>
        <authorList>
            <person name="Strakova D."/>
            <person name="Galisteo C."/>
            <person name="Sanchez-Porro C."/>
            <person name="Ventosa A."/>
        </authorList>
    </citation>
    <scope>NUCLEOTIDE SEQUENCE [LARGE SCALE GENOMIC DNA]</scope>
    <source>
        <strain evidence="7 8">S1CR25-12</strain>
    </source>
</reference>